<dbReference type="SUPFAM" id="SSF103473">
    <property type="entry name" value="MFS general substrate transporter"/>
    <property type="match status" value="1"/>
</dbReference>
<keyword evidence="4 8" id="KW-0812">Transmembrane</keyword>
<evidence type="ECO:0000256" key="3">
    <source>
        <dbReference type="ARBA" id="ARBA00022475"/>
    </source>
</evidence>
<name>A0A239LAT2_9ACTN</name>
<evidence type="ECO:0000256" key="5">
    <source>
        <dbReference type="ARBA" id="ARBA00022989"/>
    </source>
</evidence>
<feature type="transmembrane region" description="Helical" evidence="8">
    <location>
        <begin position="20"/>
        <end position="41"/>
    </location>
</feature>
<dbReference type="InterPro" id="IPR011701">
    <property type="entry name" value="MFS"/>
</dbReference>
<dbReference type="GO" id="GO:0046677">
    <property type="term" value="P:response to antibiotic"/>
    <property type="evidence" value="ECO:0007669"/>
    <property type="project" value="UniProtKB-KW"/>
</dbReference>
<evidence type="ECO:0000256" key="4">
    <source>
        <dbReference type="ARBA" id="ARBA00022692"/>
    </source>
</evidence>
<keyword evidence="6 8" id="KW-0472">Membrane</keyword>
<dbReference type="Pfam" id="PF07690">
    <property type="entry name" value="MFS_1"/>
    <property type="match status" value="1"/>
</dbReference>
<reference evidence="10 11" key="1">
    <citation type="submission" date="2017-06" db="EMBL/GenBank/DDBJ databases">
        <authorList>
            <person name="Kim H.J."/>
            <person name="Triplett B.A."/>
        </authorList>
    </citation>
    <scope>NUCLEOTIDE SEQUENCE [LARGE SCALE GENOMIC DNA]</scope>
    <source>
        <strain evidence="10 11">CGMCC 4.1858</strain>
    </source>
</reference>
<dbReference type="PROSITE" id="PS50850">
    <property type="entry name" value="MFS"/>
    <property type="match status" value="1"/>
</dbReference>
<feature type="transmembrane region" description="Helical" evidence="8">
    <location>
        <begin position="231"/>
        <end position="254"/>
    </location>
</feature>
<feature type="transmembrane region" description="Helical" evidence="8">
    <location>
        <begin position="414"/>
        <end position="435"/>
    </location>
</feature>
<evidence type="ECO:0000256" key="6">
    <source>
        <dbReference type="ARBA" id="ARBA00023136"/>
    </source>
</evidence>
<evidence type="ECO:0000256" key="7">
    <source>
        <dbReference type="ARBA" id="ARBA00023251"/>
    </source>
</evidence>
<dbReference type="NCBIfam" id="TIGR00711">
    <property type="entry name" value="efflux_EmrB"/>
    <property type="match status" value="1"/>
</dbReference>
<gene>
    <name evidence="10" type="ORF">SAMN05216252_11929</name>
</gene>
<proteinExistence type="predicted"/>
<protein>
    <submittedName>
        <fullName evidence="10">Drug resistance transporter, EmrB/QacA subfamily</fullName>
    </submittedName>
</protein>
<feature type="transmembrane region" description="Helical" evidence="8">
    <location>
        <begin position="205"/>
        <end position="225"/>
    </location>
</feature>
<dbReference type="AlphaFoldDB" id="A0A239LAT2"/>
<evidence type="ECO:0000313" key="11">
    <source>
        <dbReference type="Proteomes" id="UP000198280"/>
    </source>
</evidence>
<feature type="transmembrane region" description="Helical" evidence="8">
    <location>
        <begin position="340"/>
        <end position="360"/>
    </location>
</feature>
<dbReference type="PANTHER" id="PTHR42718:SF48">
    <property type="entry name" value="CONSERVED TWO-DOMAIN MEMBRANE PROTEIN-RELATED"/>
    <property type="match status" value="1"/>
</dbReference>
<evidence type="ECO:0000256" key="8">
    <source>
        <dbReference type="SAM" id="Phobius"/>
    </source>
</evidence>
<keyword evidence="11" id="KW-1185">Reference proteome</keyword>
<dbReference type="InterPro" id="IPR020846">
    <property type="entry name" value="MFS_dom"/>
</dbReference>
<feature type="transmembrane region" description="Helical" evidence="8">
    <location>
        <begin position="144"/>
        <end position="162"/>
    </location>
</feature>
<dbReference type="Proteomes" id="UP000198280">
    <property type="component" value="Unassembled WGS sequence"/>
</dbReference>
<sequence length="483" mass="49360">MSDRLESGQEGPEVNPGLVLLLCSGATFMAFLDLSVVNIAFPKIIEKFPDTGMATLTWVVSGYAVMFAAVLTPAGRLADTVGRTRVFLWSLTGFTLASLACGAATGPEWLIVARFAQGALAAGMIPSALSLIMSSTPPEKLIKAIGTWSAVAGFSAVVGPAIGGVLVEQMSWRAVFYINVPIGVLLAVAGLRALPRHRPETGSRLPDVVGTAALALGIGLVVASLTEGDSWGWTSARTLGLLAGGLALGAFAVLRSRRHPSPAIATELWKSRKYAVVNGVSAVFGVSMFAWLLAGALFATGVWHWSIMEAAGAMSVGAVASMVTSTMAGRASEPATHRRLVILGALMFAACTALMGSDFLGPDPDFWGAWVPTGLLGGGGLGFAVTSLSSIAATALPPLQFAAGVGMNLTARQIGGALGTAMLAAIMAAHSAPGIDAFHDLYRVCTAVTVVAALAALGLTDRTPAAAPRQETGTQTPAEVSGS</sequence>
<feature type="transmembrane region" description="Helical" evidence="8">
    <location>
        <begin position="305"/>
        <end position="328"/>
    </location>
</feature>
<evidence type="ECO:0000259" key="9">
    <source>
        <dbReference type="PROSITE" id="PS50850"/>
    </source>
</evidence>
<dbReference type="GO" id="GO:0022857">
    <property type="term" value="F:transmembrane transporter activity"/>
    <property type="evidence" value="ECO:0007669"/>
    <property type="project" value="InterPro"/>
</dbReference>
<evidence type="ECO:0000256" key="1">
    <source>
        <dbReference type="ARBA" id="ARBA00004651"/>
    </source>
</evidence>
<dbReference type="OrthoDB" id="7375466at2"/>
<dbReference type="RefSeq" id="WP_089226892.1">
    <property type="nucleotide sequence ID" value="NZ_FZOF01000019.1"/>
</dbReference>
<dbReference type="GO" id="GO:0005886">
    <property type="term" value="C:plasma membrane"/>
    <property type="evidence" value="ECO:0007669"/>
    <property type="project" value="UniProtKB-SubCell"/>
</dbReference>
<feature type="transmembrane region" description="Helical" evidence="8">
    <location>
        <begin position="275"/>
        <end position="299"/>
    </location>
</feature>
<dbReference type="InterPro" id="IPR036259">
    <property type="entry name" value="MFS_trans_sf"/>
</dbReference>
<keyword evidence="3" id="KW-1003">Cell membrane</keyword>
<dbReference type="CDD" id="cd17321">
    <property type="entry name" value="MFS_MMR_MDR_like"/>
    <property type="match status" value="1"/>
</dbReference>
<comment type="subcellular location">
    <subcellularLocation>
        <location evidence="1">Cell membrane</location>
        <topology evidence="1">Multi-pass membrane protein</topology>
    </subcellularLocation>
</comment>
<keyword evidence="2" id="KW-0813">Transport</keyword>
<dbReference type="EMBL" id="FZOF01000019">
    <property type="protein sequence ID" value="SNT27757.1"/>
    <property type="molecule type" value="Genomic_DNA"/>
</dbReference>
<keyword evidence="5 8" id="KW-1133">Transmembrane helix</keyword>
<feature type="domain" description="Major facilitator superfamily (MFS) profile" evidence="9">
    <location>
        <begin position="19"/>
        <end position="464"/>
    </location>
</feature>
<keyword evidence="7" id="KW-0046">Antibiotic resistance</keyword>
<evidence type="ECO:0000313" key="10">
    <source>
        <dbReference type="EMBL" id="SNT27757.1"/>
    </source>
</evidence>
<dbReference type="PANTHER" id="PTHR42718">
    <property type="entry name" value="MAJOR FACILITATOR SUPERFAMILY MULTIDRUG TRANSPORTER MFSC"/>
    <property type="match status" value="1"/>
</dbReference>
<dbReference type="Gene3D" id="1.20.1720.10">
    <property type="entry name" value="Multidrug resistance protein D"/>
    <property type="match status" value="1"/>
</dbReference>
<feature type="transmembrane region" description="Helical" evidence="8">
    <location>
        <begin position="53"/>
        <end position="74"/>
    </location>
</feature>
<dbReference type="InterPro" id="IPR004638">
    <property type="entry name" value="EmrB-like"/>
</dbReference>
<feature type="transmembrane region" description="Helical" evidence="8">
    <location>
        <begin position="441"/>
        <end position="460"/>
    </location>
</feature>
<accession>A0A239LAT2</accession>
<feature type="transmembrane region" description="Helical" evidence="8">
    <location>
        <begin position="111"/>
        <end position="132"/>
    </location>
</feature>
<organism evidence="10 11">
    <name type="scientific">Actinacidiphila glaucinigra</name>
    <dbReference type="NCBI Taxonomy" id="235986"/>
    <lineage>
        <taxon>Bacteria</taxon>
        <taxon>Bacillati</taxon>
        <taxon>Actinomycetota</taxon>
        <taxon>Actinomycetes</taxon>
        <taxon>Kitasatosporales</taxon>
        <taxon>Streptomycetaceae</taxon>
        <taxon>Actinacidiphila</taxon>
    </lineage>
</organism>
<feature type="transmembrane region" description="Helical" evidence="8">
    <location>
        <begin position="86"/>
        <end position="105"/>
    </location>
</feature>
<feature type="transmembrane region" description="Helical" evidence="8">
    <location>
        <begin position="174"/>
        <end position="193"/>
    </location>
</feature>
<evidence type="ECO:0000256" key="2">
    <source>
        <dbReference type="ARBA" id="ARBA00022448"/>
    </source>
</evidence>
<dbReference type="Gene3D" id="1.20.1250.20">
    <property type="entry name" value="MFS general substrate transporter like domains"/>
    <property type="match status" value="1"/>
</dbReference>